<keyword evidence="1" id="KW-1133">Transmembrane helix</keyword>
<name>A0ABS4Z8H9_9ACTN</name>
<feature type="transmembrane region" description="Helical" evidence="1">
    <location>
        <begin position="37"/>
        <end position="57"/>
    </location>
</feature>
<keyword evidence="1" id="KW-0812">Transmembrane</keyword>
<evidence type="ECO:0000313" key="3">
    <source>
        <dbReference type="Proteomes" id="UP000758168"/>
    </source>
</evidence>
<organism evidence="2 3">
    <name type="scientific">Microlunatus capsulatus</name>
    <dbReference type="NCBI Taxonomy" id="99117"/>
    <lineage>
        <taxon>Bacteria</taxon>
        <taxon>Bacillati</taxon>
        <taxon>Actinomycetota</taxon>
        <taxon>Actinomycetes</taxon>
        <taxon>Propionibacteriales</taxon>
        <taxon>Propionibacteriaceae</taxon>
        <taxon>Microlunatus</taxon>
    </lineage>
</organism>
<evidence type="ECO:0000256" key="1">
    <source>
        <dbReference type="SAM" id="Phobius"/>
    </source>
</evidence>
<sequence>MPAETAVSRVWLDEGQVDPSWSAPTSPPRRHRLPPGAAWGLVAVGLVGLVVLVWVLGGFERRTDLLRPTPVGTLVSTGPYELRFTGATAQQQTAYDDTVTWRVTAVGEGRTTGDETIAPDYIGDDGMFVAKDLDSGEVRTPEGQTFRPGGFVSSSAFTPGLPLQPFRVQFDFPQTYRPGATITFVVFDLEFRDSSLLGDQEPQWRNADEASRFELPVEVLPPATS</sequence>
<keyword evidence="1" id="KW-0472">Membrane</keyword>
<keyword evidence="3" id="KW-1185">Reference proteome</keyword>
<evidence type="ECO:0008006" key="4">
    <source>
        <dbReference type="Google" id="ProtNLM"/>
    </source>
</evidence>
<gene>
    <name evidence="2" type="ORF">JOF54_002211</name>
</gene>
<dbReference type="RefSeq" id="WP_210055630.1">
    <property type="nucleotide sequence ID" value="NZ_BAAAMH010000009.1"/>
</dbReference>
<dbReference type="EMBL" id="JAGIOB010000001">
    <property type="protein sequence ID" value="MBP2417289.1"/>
    <property type="molecule type" value="Genomic_DNA"/>
</dbReference>
<evidence type="ECO:0000313" key="2">
    <source>
        <dbReference type="EMBL" id="MBP2417289.1"/>
    </source>
</evidence>
<accession>A0ABS4Z8H9</accession>
<protein>
    <recommendedName>
        <fullName evidence="4">DUF4352 domain-containing protein</fullName>
    </recommendedName>
</protein>
<dbReference type="Proteomes" id="UP000758168">
    <property type="component" value="Unassembled WGS sequence"/>
</dbReference>
<proteinExistence type="predicted"/>
<reference evidence="2 3" key="1">
    <citation type="submission" date="2021-03" db="EMBL/GenBank/DDBJ databases">
        <title>Sequencing the genomes of 1000 actinobacteria strains.</title>
        <authorList>
            <person name="Klenk H.-P."/>
        </authorList>
    </citation>
    <scope>NUCLEOTIDE SEQUENCE [LARGE SCALE GENOMIC DNA]</scope>
    <source>
        <strain evidence="2 3">DSM 12936</strain>
    </source>
</reference>
<comment type="caution">
    <text evidence="2">The sequence shown here is derived from an EMBL/GenBank/DDBJ whole genome shotgun (WGS) entry which is preliminary data.</text>
</comment>